<comment type="caution">
    <text evidence="10">The sequence shown here is derived from an EMBL/GenBank/DDBJ whole genome shotgun (WGS) entry which is preliminary data.</text>
</comment>
<keyword evidence="3" id="KW-0813">Transport</keyword>
<dbReference type="PANTHER" id="PTHR30294">
    <property type="entry name" value="MEMBRANE COMPONENT OF ABC TRANSPORTER YHHJ-RELATED"/>
    <property type="match status" value="1"/>
</dbReference>
<evidence type="ECO:0000256" key="4">
    <source>
        <dbReference type="ARBA" id="ARBA00022475"/>
    </source>
</evidence>
<dbReference type="Proteomes" id="UP000284476">
    <property type="component" value="Unassembled WGS sequence"/>
</dbReference>
<keyword evidence="7 8" id="KW-0472">Membrane</keyword>
<sequence length="372" mass="40293">MQRILNTLRLTAKELRAIARDVVMLVLIAYVFTVSTYMVADAISTEVDHLAVAVIDEDQSILSARLTDSIQPPLFKSPDMIAADQALQAQKDGKYILVVDFPPDMERDLKAGRSVTINIDVDATAVAHAGNGAAFMSQMLGQEITRYFSPSAVDGSQIDVVFRSFYNPNLTSKWFTSVMQLMNSITILTLILAGASLIREREHGTIEHVLVMPVRPPEIVVSKILANGLVILIAAVFSLIVVVEWLLAVPVSGSVLLFVLGTALYVIALASLGLLLATFTKNMGQYGLLVIPVIVVMILLSGGITPLESMPGFLQVAIRILSPAPHFVAFAQSVLYRGSGIGLVWPEMATMAAMAVFTFSVTLMRFRKVLSG</sequence>
<comment type="subcellular location">
    <subcellularLocation>
        <location evidence="1">Cell membrane</location>
        <topology evidence="1">Multi-pass membrane protein</topology>
    </subcellularLocation>
</comment>
<evidence type="ECO:0000256" key="7">
    <source>
        <dbReference type="ARBA" id="ARBA00023136"/>
    </source>
</evidence>
<dbReference type="AlphaFoldDB" id="A0A443JI77"/>
<reference evidence="10 11" key="2">
    <citation type="submission" date="2019-01" db="EMBL/GenBank/DDBJ databases">
        <authorList>
            <person name="Li Y."/>
        </authorList>
    </citation>
    <scope>NUCLEOTIDE SEQUENCE [LARGE SCALE GENOMIC DNA]</scope>
    <source>
        <strain evidence="10 11">SK2B-1</strain>
    </source>
</reference>
<proteinExistence type="inferred from homology"/>
<organism evidence="10 11">
    <name type="scientific">Paenirhodobacter populi</name>
    <dbReference type="NCBI Taxonomy" id="2306993"/>
    <lineage>
        <taxon>Bacteria</taxon>
        <taxon>Pseudomonadati</taxon>
        <taxon>Pseudomonadota</taxon>
        <taxon>Alphaproteobacteria</taxon>
        <taxon>Rhodobacterales</taxon>
        <taxon>Rhodobacter group</taxon>
        <taxon>Paenirhodobacter</taxon>
    </lineage>
</organism>
<dbReference type="GO" id="GO:0005886">
    <property type="term" value="C:plasma membrane"/>
    <property type="evidence" value="ECO:0007669"/>
    <property type="project" value="UniProtKB-SubCell"/>
</dbReference>
<keyword evidence="4" id="KW-1003">Cell membrane</keyword>
<dbReference type="PANTHER" id="PTHR30294:SF47">
    <property type="entry name" value="INNER MEMBRANE TRANSPORT PERMEASE YHHJ"/>
    <property type="match status" value="1"/>
</dbReference>
<keyword evidence="5 8" id="KW-0812">Transmembrane</keyword>
<dbReference type="Gene3D" id="3.40.1710.10">
    <property type="entry name" value="abc type-2 transporter like domain"/>
    <property type="match status" value="1"/>
</dbReference>
<reference evidence="10 11" key="1">
    <citation type="submission" date="2019-01" db="EMBL/GenBank/DDBJ databases">
        <title>Sinorhodobacter populi sp. nov. isolated from the symptomatic bark tissue of Populus euramericana canker.</title>
        <authorList>
            <person name="Xu G."/>
        </authorList>
    </citation>
    <scope>NUCLEOTIDE SEQUENCE [LARGE SCALE GENOMIC DNA]</scope>
    <source>
        <strain evidence="10 11">SK2B-1</strain>
    </source>
</reference>
<dbReference type="InterPro" id="IPR051449">
    <property type="entry name" value="ABC-2_transporter_component"/>
</dbReference>
<dbReference type="EMBL" id="SAUZ01000013">
    <property type="protein sequence ID" value="RWR20184.1"/>
    <property type="molecule type" value="Genomic_DNA"/>
</dbReference>
<feature type="transmembrane region" description="Helical" evidence="8">
    <location>
        <begin position="286"/>
        <end position="304"/>
    </location>
</feature>
<keyword evidence="6 8" id="KW-1133">Transmembrane helix</keyword>
<dbReference type="InterPro" id="IPR013525">
    <property type="entry name" value="ABC2_TM"/>
</dbReference>
<dbReference type="GO" id="GO:0140359">
    <property type="term" value="F:ABC-type transporter activity"/>
    <property type="evidence" value="ECO:0007669"/>
    <property type="project" value="InterPro"/>
</dbReference>
<evidence type="ECO:0000313" key="11">
    <source>
        <dbReference type="Proteomes" id="UP000284476"/>
    </source>
</evidence>
<evidence type="ECO:0000313" key="10">
    <source>
        <dbReference type="EMBL" id="RWR20184.1"/>
    </source>
</evidence>
<feature type="transmembrane region" description="Helical" evidence="8">
    <location>
        <begin position="21"/>
        <end position="40"/>
    </location>
</feature>
<dbReference type="RefSeq" id="WP_128209084.1">
    <property type="nucleotide sequence ID" value="NZ_JBHRSO010000030.1"/>
</dbReference>
<feature type="transmembrane region" description="Helical" evidence="8">
    <location>
        <begin position="255"/>
        <end position="279"/>
    </location>
</feature>
<dbReference type="InterPro" id="IPR047817">
    <property type="entry name" value="ABC2_TM_bact-type"/>
</dbReference>
<dbReference type="PROSITE" id="PS51012">
    <property type="entry name" value="ABC_TM2"/>
    <property type="match status" value="1"/>
</dbReference>
<feature type="transmembrane region" description="Helical" evidence="8">
    <location>
        <begin position="348"/>
        <end position="366"/>
    </location>
</feature>
<evidence type="ECO:0000256" key="2">
    <source>
        <dbReference type="ARBA" id="ARBA00007783"/>
    </source>
</evidence>
<name>A0A443JI77_9RHOB</name>
<feature type="domain" description="ABC transmembrane type-2" evidence="9">
    <location>
        <begin position="142"/>
        <end position="369"/>
    </location>
</feature>
<evidence type="ECO:0000256" key="1">
    <source>
        <dbReference type="ARBA" id="ARBA00004651"/>
    </source>
</evidence>
<gene>
    <name evidence="10" type="ORF">D2T30_12165</name>
</gene>
<dbReference type="Pfam" id="PF12698">
    <property type="entry name" value="ABC2_membrane_3"/>
    <property type="match status" value="1"/>
</dbReference>
<comment type="similarity">
    <text evidence="2">Belongs to the ABC-2 integral membrane protein family.</text>
</comment>
<feature type="transmembrane region" description="Helical" evidence="8">
    <location>
        <begin position="219"/>
        <end position="243"/>
    </location>
</feature>
<evidence type="ECO:0000256" key="3">
    <source>
        <dbReference type="ARBA" id="ARBA00022448"/>
    </source>
</evidence>
<protein>
    <submittedName>
        <fullName evidence="10">ABC transporter permease</fullName>
    </submittedName>
</protein>
<evidence type="ECO:0000256" key="5">
    <source>
        <dbReference type="ARBA" id="ARBA00022692"/>
    </source>
</evidence>
<evidence type="ECO:0000259" key="9">
    <source>
        <dbReference type="PROSITE" id="PS51012"/>
    </source>
</evidence>
<accession>A0A443JI77</accession>
<feature type="transmembrane region" description="Helical" evidence="8">
    <location>
        <begin position="174"/>
        <end position="198"/>
    </location>
</feature>
<evidence type="ECO:0000256" key="8">
    <source>
        <dbReference type="SAM" id="Phobius"/>
    </source>
</evidence>
<evidence type="ECO:0000256" key="6">
    <source>
        <dbReference type="ARBA" id="ARBA00022989"/>
    </source>
</evidence>